<evidence type="ECO:0000256" key="8">
    <source>
        <dbReference type="ARBA" id="ARBA00023002"/>
    </source>
</evidence>
<dbReference type="PANTHER" id="PTHR42716:SF2">
    <property type="entry name" value="L-ASPARTATE OXIDASE, CHLOROPLASTIC"/>
    <property type="match status" value="1"/>
</dbReference>
<gene>
    <name evidence="12" type="ORF">OCK72_08240</name>
</gene>
<comment type="pathway">
    <text evidence="2">Cofactor biosynthesis; NAD(+) biosynthesis; iminoaspartate from L-aspartate (oxidase route): step 1/1.</text>
</comment>
<evidence type="ECO:0000256" key="10">
    <source>
        <dbReference type="SAM" id="Phobius"/>
    </source>
</evidence>
<dbReference type="RefSeq" id="WP_265152461.1">
    <property type="nucleotide sequence ID" value="NZ_JAOXXL010000025.1"/>
</dbReference>
<feature type="domain" description="FAD-dependent oxidoreductase 2 FAD-binding" evidence="11">
    <location>
        <begin position="7"/>
        <end position="367"/>
    </location>
</feature>
<dbReference type="Gene3D" id="3.50.50.60">
    <property type="entry name" value="FAD/NAD(P)-binding domain"/>
    <property type="match status" value="1"/>
</dbReference>
<dbReference type="NCBIfam" id="NF004820">
    <property type="entry name" value="PRK06175.1"/>
    <property type="match status" value="1"/>
</dbReference>
<dbReference type="SUPFAM" id="SSF56425">
    <property type="entry name" value="Succinate dehydrogenase/fumarate reductase flavoprotein, catalytic domain"/>
    <property type="match status" value="1"/>
</dbReference>
<dbReference type="Proteomes" id="UP001062738">
    <property type="component" value="Unassembled WGS sequence"/>
</dbReference>
<evidence type="ECO:0000256" key="2">
    <source>
        <dbReference type="ARBA" id="ARBA00004950"/>
    </source>
</evidence>
<comment type="caution">
    <text evidence="12">The sequence shown here is derived from an EMBL/GenBank/DDBJ whole genome shotgun (WGS) entry which is preliminary data.</text>
</comment>
<keyword evidence="13" id="KW-1185">Reference proteome</keyword>
<dbReference type="InterPro" id="IPR036188">
    <property type="entry name" value="FAD/NAD-bd_sf"/>
</dbReference>
<evidence type="ECO:0000256" key="9">
    <source>
        <dbReference type="ARBA" id="ARBA00048305"/>
    </source>
</evidence>
<dbReference type="PANTHER" id="PTHR42716">
    <property type="entry name" value="L-ASPARTATE OXIDASE"/>
    <property type="match status" value="1"/>
</dbReference>
<keyword evidence="6" id="KW-0662">Pyridine nucleotide biosynthesis</keyword>
<dbReference type="Gene3D" id="3.90.700.10">
    <property type="entry name" value="Succinate dehydrogenase/fumarate reductase flavoprotein, catalytic domain"/>
    <property type="match status" value="1"/>
</dbReference>
<organism evidence="12 13">
    <name type="scientific">Fusobacterium simiae</name>
    <dbReference type="NCBI Taxonomy" id="855"/>
    <lineage>
        <taxon>Bacteria</taxon>
        <taxon>Fusobacteriati</taxon>
        <taxon>Fusobacteriota</taxon>
        <taxon>Fusobacteriia</taxon>
        <taxon>Fusobacteriales</taxon>
        <taxon>Fusobacteriaceae</taxon>
        <taxon>Fusobacterium</taxon>
    </lineage>
</organism>
<evidence type="ECO:0000256" key="3">
    <source>
        <dbReference type="ARBA" id="ARBA00008562"/>
    </source>
</evidence>
<dbReference type="PRINTS" id="PR00368">
    <property type="entry name" value="FADPNR"/>
</dbReference>
<evidence type="ECO:0000256" key="6">
    <source>
        <dbReference type="ARBA" id="ARBA00022642"/>
    </source>
</evidence>
<keyword evidence="8 12" id="KW-0560">Oxidoreductase</keyword>
<keyword evidence="10" id="KW-1133">Transmembrane helix</keyword>
<dbReference type="SUPFAM" id="SSF51905">
    <property type="entry name" value="FAD/NAD(P)-binding domain"/>
    <property type="match status" value="1"/>
</dbReference>
<evidence type="ECO:0000256" key="1">
    <source>
        <dbReference type="ARBA" id="ARBA00001974"/>
    </source>
</evidence>
<accession>A0ABT4DMJ9</accession>
<dbReference type="GO" id="GO:0008734">
    <property type="term" value="F:L-aspartate oxidase activity"/>
    <property type="evidence" value="ECO:0007669"/>
    <property type="project" value="UniProtKB-EC"/>
</dbReference>
<evidence type="ECO:0000256" key="7">
    <source>
        <dbReference type="ARBA" id="ARBA00022827"/>
    </source>
</evidence>
<keyword evidence="10" id="KW-0472">Membrane</keyword>
<name>A0ABT4DMJ9_FUSSI</name>
<evidence type="ECO:0000256" key="4">
    <source>
        <dbReference type="ARBA" id="ARBA00012173"/>
    </source>
</evidence>
<evidence type="ECO:0000313" key="13">
    <source>
        <dbReference type="Proteomes" id="UP001062738"/>
    </source>
</evidence>
<keyword evidence="5" id="KW-0285">Flavoprotein</keyword>
<evidence type="ECO:0000313" key="12">
    <source>
        <dbReference type="EMBL" id="MCY7008626.1"/>
    </source>
</evidence>
<comment type="similarity">
    <text evidence="3">Belongs to the FAD-dependent oxidoreductase 2 family. NadB subfamily.</text>
</comment>
<dbReference type="InterPro" id="IPR005288">
    <property type="entry name" value="NadB"/>
</dbReference>
<dbReference type="InterPro" id="IPR027477">
    <property type="entry name" value="Succ_DH/fumarate_Rdtase_cat_sf"/>
</dbReference>
<comment type="catalytic activity">
    <reaction evidence="9">
        <text>L-aspartate + O2 = iminosuccinate + H2O2</text>
        <dbReference type="Rhea" id="RHEA:25876"/>
        <dbReference type="ChEBI" id="CHEBI:15379"/>
        <dbReference type="ChEBI" id="CHEBI:16240"/>
        <dbReference type="ChEBI" id="CHEBI:29991"/>
        <dbReference type="ChEBI" id="CHEBI:77875"/>
        <dbReference type="EC" id="1.4.3.16"/>
    </reaction>
    <physiologicalReaction direction="left-to-right" evidence="9">
        <dbReference type="Rhea" id="RHEA:25877"/>
    </physiologicalReaction>
</comment>
<evidence type="ECO:0000256" key="5">
    <source>
        <dbReference type="ARBA" id="ARBA00022630"/>
    </source>
</evidence>
<dbReference type="Pfam" id="PF00890">
    <property type="entry name" value="FAD_binding_2"/>
    <property type="match status" value="1"/>
</dbReference>
<dbReference type="EMBL" id="JAOXXL010000025">
    <property type="protein sequence ID" value="MCY7008626.1"/>
    <property type="molecule type" value="Genomic_DNA"/>
</dbReference>
<keyword evidence="10" id="KW-0812">Transmembrane</keyword>
<feature type="transmembrane region" description="Helical" evidence="10">
    <location>
        <begin position="6"/>
        <end position="28"/>
    </location>
</feature>
<dbReference type="InterPro" id="IPR003953">
    <property type="entry name" value="FAD-dep_OxRdtase_2_FAD-bd"/>
</dbReference>
<reference evidence="12" key="1">
    <citation type="submission" date="2022-09" db="EMBL/GenBank/DDBJ databases">
        <authorList>
            <person name="Zoaiter M."/>
        </authorList>
    </citation>
    <scope>NUCLEOTIDE SEQUENCE</scope>
    <source>
        <strain evidence="12">DSM 19848</strain>
    </source>
</reference>
<evidence type="ECO:0000259" key="11">
    <source>
        <dbReference type="Pfam" id="PF00890"/>
    </source>
</evidence>
<sequence>MKVENYDVVIVGSGVAGLICALTLPINFKIILVTKKKLKDSNSYLAQGGISVCRGKEDKEDFIKDTLIAGHYKNNRKAVEILVDESEKAIKTLIEKGVEFTGDEKGLFYTKEGGHRKYRILYCKDQTGKYIMESLIEKILKRNNIKIIEDCRFLDIIEKENNCLGVLVKKEKIFAIKSKFTVLATGGIGGIYKNTTNFSHINGDGIAVAIRHNIELKDISYIQIHPTTFYKKENERKFLISESVRGEGAILLNQKLERFTDELKPRDKVTKAILEEMEKDKSEYEWLDFSTIKLNIKERFPNIYNYLIKNDINPLKDKVPIVPAQHYTMGGIKVDMNSKTSMKNLYAIGEVACTGVHGKNRLASNSLLESVVFGKRAAYSIIDENNISVYNNIADDIFKNIAGKILAIKEIDEENKNIIEQRIKEDEFEKTR</sequence>
<dbReference type="EC" id="1.4.3.16" evidence="4"/>
<comment type="cofactor">
    <cofactor evidence="1">
        <name>FAD</name>
        <dbReference type="ChEBI" id="CHEBI:57692"/>
    </cofactor>
</comment>
<protein>
    <recommendedName>
        <fullName evidence="4">L-aspartate oxidase</fullName>
        <ecNumber evidence="4">1.4.3.16</ecNumber>
    </recommendedName>
</protein>
<keyword evidence="7" id="KW-0274">FAD</keyword>
<proteinExistence type="inferred from homology"/>